<evidence type="ECO:0000259" key="1">
    <source>
        <dbReference type="PROSITE" id="PS50097"/>
    </source>
</evidence>
<dbReference type="Gene3D" id="1.25.40.420">
    <property type="match status" value="1"/>
</dbReference>
<sequence length="571" mass="62892">MRCCISASTFQVVVAQHSAQYHSTAWLEAEVRMSFGGGSMVEATPKFVWEKIPGNTLTTALPFLVKLSAVNEDKELMVDYEGNVQISALACTVCLAEGFDNNRLGLWQPACLPAHYEHGFDSEIVAPDSTHSLFLKGGNDSNFGMTLKLPTPNDDTGAPVTLPLDAESDDPSVFDGQFRPDSVSFHVRTDNEKADAGHFILGESNEVNKRVAQFQFTKDGRMGLLGTGGTTHGATPYVPNRWYRVELRFDWTKREVAFYVDGALQQRQIPFRRPTSSFIGACALGNRDKCTTWFDSIVFVKETLLFHNAVVAQGGYIEAWVGPLREESAKMGFVLRVEDSAGNVGDVLGPLWPLTRVEGAQRAAINNAALADFTELLNNDSSSDVVFLVEGRMVHAHRCILTARCETFRGMFNSSMREGSKSCQEVPIHEVSYRAFLSMLQYIYGGAIVVPEDLAVELLGLADRYLLSGLKLLSGFTLARMVSVETVARIIQAADRWDSPRSQLKQLCLDYILANYEQVVSHPVFEELSSSPHLLLEIARSAVRIVSPSVCATQSTSSSTSSPRPGKRSRH</sequence>
<dbReference type="CDD" id="cd18186">
    <property type="entry name" value="BTB_POZ_ZBTB_KLHL-like"/>
    <property type="match status" value="1"/>
</dbReference>
<dbReference type="SUPFAM" id="SSF49899">
    <property type="entry name" value="Concanavalin A-like lectins/glucanases"/>
    <property type="match status" value="1"/>
</dbReference>
<dbReference type="InterPro" id="IPR013320">
    <property type="entry name" value="ConA-like_dom_sf"/>
</dbReference>
<dbReference type="Proteomes" id="UP001515480">
    <property type="component" value="Unassembled WGS sequence"/>
</dbReference>
<dbReference type="SUPFAM" id="SSF54695">
    <property type="entry name" value="POZ domain"/>
    <property type="match status" value="1"/>
</dbReference>
<dbReference type="AlphaFoldDB" id="A0AB34JB38"/>
<gene>
    <name evidence="2" type="ORF">AB1Y20_003103</name>
</gene>
<dbReference type="SMART" id="SM00225">
    <property type="entry name" value="BTB"/>
    <property type="match status" value="1"/>
</dbReference>
<keyword evidence="3" id="KW-1185">Reference proteome</keyword>
<organism evidence="2 3">
    <name type="scientific">Prymnesium parvum</name>
    <name type="common">Toxic golden alga</name>
    <dbReference type="NCBI Taxonomy" id="97485"/>
    <lineage>
        <taxon>Eukaryota</taxon>
        <taxon>Haptista</taxon>
        <taxon>Haptophyta</taxon>
        <taxon>Prymnesiophyceae</taxon>
        <taxon>Prymnesiales</taxon>
        <taxon>Prymnesiaceae</taxon>
        <taxon>Prymnesium</taxon>
    </lineage>
</organism>
<dbReference type="EMBL" id="JBGBPQ010000010">
    <property type="protein sequence ID" value="KAL1518826.1"/>
    <property type="molecule type" value="Genomic_DNA"/>
</dbReference>
<dbReference type="Gene3D" id="2.60.120.200">
    <property type="match status" value="1"/>
</dbReference>
<feature type="domain" description="BTB" evidence="1">
    <location>
        <begin position="383"/>
        <end position="452"/>
    </location>
</feature>
<dbReference type="PROSITE" id="PS50097">
    <property type="entry name" value="BTB"/>
    <property type="match status" value="1"/>
</dbReference>
<protein>
    <recommendedName>
        <fullName evidence="1">BTB domain-containing protein</fullName>
    </recommendedName>
</protein>
<name>A0AB34JB38_PRYPA</name>
<dbReference type="InterPro" id="IPR000210">
    <property type="entry name" value="BTB/POZ_dom"/>
</dbReference>
<comment type="caution">
    <text evidence="2">The sequence shown here is derived from an EMBL/GenBank/DDBJ whole genome shotgun (WGS) entry which is preliminary data.</text>
</comment>
<proteinExistence type="predicted"/>
<evidence type="ECO:0000313" key="2">
    <source>
        <dbReference type="EMBL" id="KAL1518826.1"/>
    </source>
</evidence>
<dbReference type="InterPro" id="IPR011333">
    <property type="entry name" value="SKP1/BTB/POZ_sf"/>
</dbReference>
<dbReference type="Gene3D" id="3.30.710.10">
    <property type="entry name" value="Potassium Channel Kv1.1, Chain A"/>
    <property type="match status" value="1"/>
</dbReference>
<reference evidence="2 3" key="1">
    <citation type="journal article" date="2024" name="Science">
        <title>Giant polyketide synthase enzymes in the biosynthesis of giant marine polyether toxins.</title>
        <authorList>
            <person name="Fallon T.R."/>
            <person name="Shende V.V."/>
            <person name="Wierzbicki I.H."/>
            <person name="Pendleton A.L."/>
            <person name="Watervoot N.F."/>
            <person name="Auber R.P."/>
            <person name="Gonzalez D.J."/>
            <person name="Wisecaver J.H."/>
            <person name="Moore B.S."/>
        </authorList>
    </citation>
    <scope>NUCLEOTIDE SEQUENCE [LARGE SCALE GENOMIC DNA]</scope>
    <source>
        <strain evidence="2 3">12B1</strain>
    </source>
</reference>
<dbReference type="PANTHER" id="PTHR24413">
    <property type="entry name" value="SPECKLE-TYPE POZ PROTEIN"/>
    <property type="match status" value="1"/>
</dbReference>
<evidence type="ECO:0000313" key="3">
    <source>
        <dbReference type="Proteomes" id="UP001515480"/>
    </source>
</evidence>
<accession>A0AB34JB38</accession>
<dbReference type="Pfam" id="PF00651">
    <property type="entry name" value="BTB"/>
    <property type="match status" value="1"/>
</dbReference>